<feature type="domain" description="C2H2-type" evidence="2">
    <location>
        <begin position="400"/>
        <end position="423"/>
    </location>
</feature>
<comment type="caution">
    <text evidence="3">The sequence shown here is derived from an EMBL/GenBank/DDBJ whole genome shotgun (WGS) entry which is preliminary data.</text>
</comment>
<dbReference type="Proteomes" id="UP000218231">
    <property type="component" value="Unassembled WGS sequence"/>
</dbReference>
<reference evidence="3 4" key="1">
    <citation type="journal article" date="2017" name="Curr. Biol.">
        <title>Genome architecture and evolution of a unichromosomal asexual nematode.</title>
        <authorList>
            <person name="Fradin H."/>
            <person name="Zegar C."/>
            <person name="Gutwein M."/>
            <person name="Lucas J."/>
            <person name="Kovtun M."/>
            <person name="Corcoran D."/>
            <person name="Baugh L.R."/>
            <person name="Kiontke K."/>
            <person name="Gunsalus K."/>
            <person name="Fitch D.H."/>
            <person name="Piano F."/>
        </authorList>
    </citation>
    <scope>NUCLEOTIDE SEQUENCE [LARGE SCALE GENOMIC DNA]</scope>
    <source>
        <strain evidence="3">PF1309</strain>
    </source>
</reference>
<feature type="region of interest" description="Disordered" evidence="1">
    <location>
        <begin position="120"/>
        <end position="140"/>
    </location>
</feature>
<feature type="region of interest" description="Disordered" evidence="1">
    <location>
        <begin position="285"/>
        <end position="354"/>
    </location>
</feature>
<feature type="compositionally biased region" description="Basic residues" evidence="1">
    <location>
        <begin position="339"/>
        <end position="354"/>
    </location>
</feature>
<feature type="domain" description="C2H2-type" evidence="2">
    <location>
        <begin position="231"/>
        <end position="256"/>
    </location>
</feature>
<dbReference type="InterPro" id="IPR013087">
    <property type="entry name" value="Znf_C2H2_type"/>
</dbReference>
<keyword evidence="4" id="KW-1185">Reference proteome</keyword>
<evidence type="ECO:0000313" key="4">
    <source>
        <dbReference type="Proteomes" id="UP000218231"/>
    </source>
</evidence>
<proteinExistence type="predicted"/>
<dbReference type="EMBL" id="LIAE01010455">
    <property type="protein sequence ID" value="PAV60671.1"/>
    <property type="molecule type" value="Genomic_DNA"/>
</dbReference>
<evidence type="ECO:0000259" key="2">
    <source>
        <dbReference type="SMART" id="SM00355"/>
    </source>
</evidence>
<feature type="domain" description="C2H2-type" evidence="2">
    <location>
        <begin position="10"/>
        <end position="34"/>
    </location>
</feature>
<accession>A0A2A2JGC3</accession>
<feature type="compositionally biased region" description="Low complexity" evidence="1">
    <location>
        <begin position="320"/>
        <end position="331"/>
    </location>
</feature>
<gene>
    <name evidence="3" type="ORF">WR25_14429</name>
</gene>
<organism evidence="3 4">
    <name type="scientific">Diploscapter pachys</name>
    <dbReference type="NCBI Taxonomy" id="2018661"/>
    <lineage>
        <taxon>Eukaryota</taxon>
        <taxon>Metazoa</taxon>
        <taxon>Ecdysozoa</taxon>
        <taxon>Nematoda</taxon>
        <taxon>Chromadorea</taxon>
        <taxon>Rhabditida</taxon>
        <taxon>Rhabditina</taxon>
        <taxon>Rhabditomorpha</taxon>
        <taxon>Rhabditoidea</taxon>
        <taxon>Rhabditidae</taxon>
        <taxon>Diploscapter</taxon>
    </lineage>
</organism>
<protein>
    <recommendedName>
        <fullName evidence="2">C2H2-type domain-containing protein</fullName>
    </recommendedName>
</protein>
<dbReference type="SMART" id="SM00355">
    <property type="entry name" value="ZnF_C2H2"/>
    <property type="match status" value="5"/>
</dbReference>
<dbReference type="OrthoDB" id="8117402at2759"/>
<evidence type="ECO:0000256" key="1">
    <source>
        <dbReference type="SAM" id="MobiDB-lite"/>
    </source>
</evidence>
<sequence length="488" mass="55988">MREHLQYTPWYCGKTRCGVAKCSQPQLEEHQIAHHGEEGEMRYIPIREKGEELERHLQAVKHGLKINRAHAVVHSANQATGSQNSFATPNLPQQSALDDYCALVHMQSWNPNALKSLRRSYASPSQNNGSTVSTSRSHEQSFHVADIPIQSLADPFSSSTRQSFPTYQPAMNAIPNSSLNPLDIHLYQTPSEKKQSRVPCKKCGKLIQNIYSWRRPHVMMHLFRDENLFRFSCTFPGCKTTGYRRGTIVGHIHTKHKGNSRAKVREHYIPDLAEKVKTMLNKCFGDHNDESDDVQQEGVSAPIPETSSKESDEKEDGVPVEEGVGTEAGAEADSEDPKRKKGRPKKGEAKKRVRKSNKSTTTLFCQVCQIDVRVFDNRTYTNLVHHVEKHMDLMHSKPRYKCAKCDYATKHKKNIYCHIEFEHEQRVNYEDQILTWTVAEIRDVSLKCFKQKNFVEQNMPIPWKKHHKAELKKNKKVIFIKSDCSAKF</sequence>
<dbReference type="Gene3D" id="3.30.160.60">
    <property type="entry name" value="Classic Zinc Finger"/>
    <property type="match status" value="1"/>
</dbReference>
<feature type="compositionally biased region" description="Polar residues" evidence="1">
    <location>
        <begin position="122"/>
        <end position="135"/>
    </location>
</feature>
<evidence type="ECO:0000313" key="3">
    <source>
        <dbReference type="EMBL" id="PAV60671.1"/>
    </source>
</evidence>
<name>A0A2A2JGC3_9BILA</name>
<dbReference type="AlphaFoldDB" id="A0A2A2JGC3"/>
<feature type="domain" description="C2H2-type" evidence="2">
    <location>
        <begin position="198"/>
        <end position="221"/>
    </location>
</feature>
<feature type="domain" description="C2H2-type" evidence="2">
    <location>
        <begin position="363"/>
        <end position="390"/>
    </location>
</feature>